<dbReference type="KEGG" id="ten:LPB136_12135"/>
<evidence type="ECO:0000256" key="1">
    <source>
        <dbReference type="SAM" id="SignalP"/>
    </source>
</evidence>
<dbReference type="RefSeq" id="WP_072556594.1">
    <property type="nucleotide sequence ID" value="NZ_CP018155.1"/>
</dbReference>
<dbReference type="AlphaFoldDB" id="A0A1L3JLS4"/>
<keyword evidence="3" id="KW-1185">Reference proteome</keyword>
<gene>
    <name evidence="2" type="ORF">LPB136_12135</name>
</gene>
<dbReference type="STRING" id="1850252.LPB136_12135"/>
<dbReference type="EMBL" id="CP018155">
    <property type="protein sequence ID" value="APG66071.1"/>
    <property type="molecule type" value="Genomic_DNA"/>
</dbReference>
<organism evidence="2 3">
    <name type="scientific">Tenacibaculum todarodis</name>
    <dbReference type="NCBI Taxonomy" id="1850252"/>
    <lineage>
        <taxon>Bacteria</taxon>
        <taxon>Pseudomonadati</taxon>
        <taxon>Bacteroidota</taxon>
        <taxon>Flavobacteriia</taxon>
        <taxon>Flavobacteriales</taxon>
        <taxon>Flavobacteriaceae</taxon>
        <taxon>Tenacibaculum</taxon>
    </lineage>
</organism>
<feature type="chain" id="PRO_5012634327" evidence="1">
    <location>
        <begin position="21"/>
        <end position="77"/>
    </location>
</feature>
<name>A0A1L3JLS4_9FLAO</name>
<evidence type="ECO:0000313" key="3">
    <source>
        <dbReference type="Proteomes" id="UP000181898"/>
    </source>
</evidence>
<feature type="signal peptide" evidence="1">
    <location>
        <begin position="1"/>
        <end position="20"/>
    </location>
</feature>
<evidence type="ECO:0000313" key="2">
    <source>
        <dbReference type="EMBL" id="APG66071.1"/>
    </source>
</evidence>
<keyword evidence="1" id="KW-0732">Signal</keyword>
<sequence length="77" mass="8426">MKKIILVLAFVFASSSLVNAENLETKEEVVTVKKDCFDFAIDFLIVYELLNGPTDDVTGAEVMNNGLGICWLIGGEI</sequence>
<protein>
    <submittedName>
        <fullName evidence="2">Uncharacterized protein</fullName>
    </submittedName>
</protein>
<accession>A0A1L3JLS4</accession>
<dbReference type="Proteomes" id="UP000181898">
    <property type="component" value="Chromosome"/>
</dbReference>
<proteinExistence type="predicted"/>
<reference evidence="2 3" key="1">
    <citation type="submission" date="2016-11" db="EMBL/GenBank/DDBJ databases">
        <title>Tenacibaculum sp. LPB0136, isolated from marine environment.</title>
        <authorList>
            <person name="Kim E."/>
            <person name="Yi H."/>
        </authorList>
    </citation>
    <scope>NUCLEOTIDE SEQUENCE [LARGE SCALE GENOMIC DNA]</scope>
    <source>
        <strain evidence="2 3">LPB0136</strain>
    </source>
</reference>